<organism evidence="1 2">
    <name type="scientific">Criibacterium bergeronii</name>
    <dbReference type="NCBI Taxonomy" id="1871336"/>
    <lineage>
        <taxon>Bacteria</taxon>
        <taxon>Bacillati</taxon>
        <taxon>Bacillota</taxon>
        <taxon>Clostridia</taxon>
        <taxon>Peptostreptococcales</taxon>
        <taxon>Filifactoraceae</taxon>
        <taxon>Criibacterium</taxon>
    </lineage>
</organism>
<dbReference type="RefSeq" id="WP_144398966.1">
    <property type="nucleotide sequence ID" value="NZ_VJXW01000041.1"/>
</dbReference>
<evidence type="ECO:0000313" key="2">
    <source>
        <dbReference type="Proteomes" id="UP000319424"/>
    </source>
</evidence>
<protein>
    <submittedName>
        <fullName evidence="1">Uncharacterized protein</fullName>
    </submittedName>
</protein>
<comment type="caution">
    <text evidence="1">The sequence shown here is derived from an EMBL/GenBank/DDBJ whole genome shotgun (WGS) entry which is preliminary data.</text>
</comment>
<evidence type="ECO:0000313" key="1">
    <source>
        <dbReference type="EMBL" id="TRW21922.1"/>
    </source>
</evidence>
<accession>A0A552UUM8</accession>
<dbReference type="AlphaFoldDB" id="A0A552UUM8"/>
<proteinExistence type="predicted"/>
<name>A0A552UUM8_9FIRM</name>
<reference evidence="1 2" key="1">
    <citation type="submission" date="2019-07" db="EMBL/GenBank/DDBJ databases">
        <title>Criibacterium bergeronii gen. nov., sp. nov. isolated from human clinical samples.</title>
        <authorList>
            <person name="Maheux A.F."/>
            <person name="Boudreau D.K."/>
            <person name="Berube E."/>
            <person name="Brodeur S."/>
            <person name="Bernard K.A."/>
            <person name="Abed J.Y."/>
            <person name="Ducrey E."/>
            <person name="Guay E.F."/>
            <person name="Raymond F."/>
            <person name="Corbeil J."/>
            <person name="Domingo M.-C."/>
            <person name="Roy P.H."/>
            <person name="Boissinot M."/>
            <person name="Tocheva E.I."/>
            <person name="Omar R.F."/>
        </authorList>
    </citation>
    <scope>NUCLEOTIDE SEQUENCE [LARGE SCALE GENOMIC DNA]</scope>
    <source>
        <strain evidence="1 2">CCRI-24246</strain>
    </source>
</reference>
<dbReference type="OrthoDB" id="9814556at2"/>
<gene>
    <name evidence="1" type="ORF">FL857_11945</name>
</gene>
<dbReference type="Proteomes" id="UP000319424">
    <property type="component" value="Unassembled WGS sequence"/>
</dbReference>
<sequence length="89" mass="10777">MEKIKIIINEFDNENLIVYFEKKGKNIWKVLSLFDFVAEMDYWGMPTQFKKVNDKGGFIFSNKIDRNLLKSEINRFIYDNKIEEQEFNL</sequence>
<dbReference type="EMBL" id="VJXW01000041">
    <property type="protein sequence ID" value="TRW21922.1"/>
    <property type="molecule type" value="Genomic_DNA"/>
</dbReference>